<name>A0A4D9EH39_9SAUR</name>
<dbReference type="SUPFAM" id="SSF47050">
    <property type="entry name" value="VHP, Villin headpiece domain"/>
    <property type="match status" value="1"/>
</dbReference>
<evidence type="ECO:0000313" key="3">
    <source>
        <dbReference type="EMBL" id="TFK09837.1"/>
    </source>
</evidence>
<gene>
    <name evidence="3" type="ORF">DR999_PMT07044</name>
</gene>
<sequence length="113" mass="13319">MSTFTLCVCVCVTCVSDVYLYLMQSLPDGHVPGMRMDRGVSMPNMLEPKIFPYEMLMVTNRGRNKILRDVDRTRLERHLAPEVFQEIFGMTIQEFDKLPLWRRNNMKKKAKLF</sequence>
<feature type="domain" description="HP" evidence="2">
    <location>
        <begin position="45"/>
        <end position="113"/>
    </location>
</feature>
<dbReference type="GO" id="GO:0007010">
    <property type="term" value="P:cytoskeleton organization"/>
    <property type="evidence" value="ECO:0007669"/>
    <property type="project" value="InterPro"/>
</dbReference>
<evidence type="ECO:0000259" key="2">
    <source>
        <dbReference type="PROSITE" id="PS51089"/>
    </source>
</evidence>
<dbReference type="STRING" id="55544.A0A4D9EH39"/>
<dbReference type="GO" id="GO:0005737">
    <property type="term" value="C:cytoplasm"/>
    <property type="evidence" value="ECO:0007669"/>
    <property type="project" value="UniProtKB-SubCell"/>
</dbReference>
<comment type="caution">
    <text evidence="3">The sequence shown here is derived from an EMBL/GenBank/DDBJ whole genome shotgun (WGS) entry which is preliminary data.</text>
</comment>
<organism evidence="3 4">
    <name type="scientific">Platysternon megacephalum</name>
    <name type="common">big-headed turtle</name>
    <dbReference type="NCBI Taxonomy" id="55544"/>
    <lineage>
        <taxon>Eukaryota</taxon>
        <taxon>Metazoa</taxon>
        <taxon>Chordata</taxon>
        <taxon>Craniata</taxon>
        <taxon>Vertebrata</taxon>
        <taxon>Euteleostomi</taxon>
        <taxon>Archelosauria</taxon>
        <taxon>Testudinata</taxon>
        <taxon>Testudines</taxon>
        <taxon>Cryptodira</taxon>
        <taxon>Durocryptodira</taxon>
        <taxon>Testudinoidea</taxon>
        <taxon>Platysternidae</taxon>
        <taxon>Platysternon</taxon>
    </lineage>
</organism>
<dbReference type="Proteomes" id="UP000297703">
    <property type="component" value="Unassembled WGS sequence"/>
</dbReference>
<dbReference type="GO" id="GO:0060271">
    <property type="term" value="P:cilium assembly"/>
    <property type="evidence" value="ECO:0007669"/>
    <property type="project" value="TreeGrafter"/>
</dbReference>
<dbReference type="Pfam" id="PF02209">
    <property type="entry name" value="VHP"/>
    <property type="match status" value="1"/>
</dbReference>
<keyword evidence="4" id="KW-1185">Reference proteome</keyword>
<proteinExistence type="predicted"/>
<dbReference type="GO" id="GO:0001725">
    <property type="term" value="C:stress fiber"/>
    <property type="evidence" value="ECO:0007669"/>
    <property type="project" value="TreeGrafter"/>
</dbReference>
<dbReference type="GO" id="GO:0051015">
    <property type="term" value="F:actin filament binding"/>
    <property type="evidence" value="ECO:0007669"/>
    <property type="project" value="TreeGrafter"/>
</dbReference>
<dbReference type="OrthoDB" id="1746725at2759"/>
<feature type="signal peptide" evidence="1">
    <location>
        <begin position="1"/>
        <end position="20"/>
    </location>
</feature>
<protein>
    <submittedName>
        <fullName evidence="3">BTB/POZ domain-containing protein 9</fullName>
    </submittedName>
</protein>
<accession>A0A4D9EH39</accession>
<dbReference type="FunFam" id="1.10.950.10:FF:000001">
    <property type="entry name" value="actin-binding LIM protein 1 isoform X2"/>
    <property type="match status" value="1"/>
</dbReference>
<dbReference type="EMBL" id="QXTE01000048">
    <property type="protein sequence ID" value="TFK09837.1"/>
    <property type="molecule type" value="Genomic_DNA"/>
</dbReference>
<dbReference type="Gene3D" id="1.10.950.10">
    <property type="entry name" value="Villin headpiece domain"/>
    <property type="match status" value="1"/>
</dbReference>
<dbReference type="InterPro" id="IPR003128">
    <property type="entry name" value="Villin_headpiece"/>
</dbReference>
<dbReference type="InterPro" id="IPR051618">
    <property type="entry name" value="Actin-binding_LIM"/>
</dbReference>
<dbReference type="InterPro" id="IPR036886">
    <property type="entry name" value="Villin_headpiece_dom_sf"/>
</dbReference>
<dbReference type="GO" id="GO:0030032">
    <property type="term" value="P:lamellipodium assembly"/>
    <property type="evidence" value="ECO:0007669"/>
    <property type="project" value="TreeGrafter"/>
</dbReference>
<reference evidence="3 4" key="2">
    <citation type="submission" date="2019-04" db="EMBL/GenBank/DDBJ databases">
        <title>The genome sequence of big-headed turtle.</title>
        <authorList>
            <person name="Gong S."/>
        </authorList>
    </citation>
    <scope>NUCLEOTIDE SEQUENCE [LARGE SCALE GENOMIC DNA]</scope>
    <source>
        <strain evidence="3">DO16091913</strain>
        <tissue evidence="3">Muscle</tissue>
    </source>
</reference>
<evidence type="ECO:0000256" key="1">
    <source>
        <dbReference type="SAM" id="SignalP"/>
    </source>
</evidence>
<reference evidence="3 4" key="1">
    <citation type="submission" date="2019-04" db="EMBL/GenBank/DDBJ databases">
        <title>Draft genome of the big-headed turtle Platysternon megacephalum.</title>
        <authorList>
            <person name="Gong S."/>
        </authorList>
    </citation>
    <scope>NUCLEOTIDE SEQUENCE [LARGE SCALE GENOMIC DNA]</scope>
    <source>
        <strain evidence="3">DO16091913</strain>
        <tissue evidence="3">Muscle</tissue>
    </source>
</reference>
<dbReference type="PANTHER" id="PTHR24213">
    <property type="entry name" value="ACTIN-BINDING LIM PROTEIN"/>
    <property type="match status" value="1"/>
</dbReference>
<keyword evidence="1" id="KW-0732">Signal</keyword>
<dbReference type="PANTHER" id="PTHR24213:SF18">
    <property type="entry name" value="ACTIN-BINDING LIM PROTEIN 1"/>
    <property type="match status" value="1"/>
</dbReference>
<dbReference type="SMART" id="SM00153">
    <property type="entry name" value="VHP"/>
    <property type="match status" value="1"/>
</dbReference>
<evidence type="ECO:0000313" key="4">
    <source>
        <dbReference type="Proteomes" id="UP000297703"/>
    </source>
</evidence>
<dbReference type="AlphaFoldDB" id="A0A4D9EH39"/>
<dbReference type="PROSITE" id="PS51089">
    <property type="entry name" value="HP"/>
    <property type="match status" value="1"/>
</dbReference>
<feature type="chain" id="PRO_5020035187" evidence="1">
    <location>
        <begin position="21"/>
        <end position="113"/>
    </location>
</feature>